<keyword evidence="1" id="KW-0472">Membrane</keyword>
<keyword evidence="1" id="KW-1133">Transmembrane helix</keyword>
<evidence type="ECO:0000256" key="1">
    <source>
        <dbReference type="SAM" id="Phobius"/>
    </source>
</evidence>
<sequence length="390" mass="39886">MKRYAEILRVPGLASVVLSQLIARFPGGMLSLGILIHLQRQTGNFTIPGLVLAAMSFGQAIASPLTSRFMSRYGIRPVIAVLITVSTVATVFVALVPLEEIPAILVGFVIGSTLAPIQPAARAVYPSIVPAKKLQTLQALDASIQELIWIGGPVIVVSLATQISSAAALLSAALLGVGGGLWFLTRPEVSRAQLSPSTGRMGAVLKIPAVVIGVITGMLVVGSFGAVEAATVATFGSHKDSAAGIVLALWAVTSLIGGLAMGHTAMGPWSLSRRLTVVALGTALAMFTLDPVLITFALLLSGLGVAPAMTVQYAIATESVRKGDIPESLGWLGTGWVMGAALASAVAGIAIDTWGPTGGFAVATVSALAAAIVPALFVKSLPDLRHLTGH</sequence>
<dbReference type="PANTHER" id="PTHR23542">
    <property type="match status" value="1"/>
</dbReference>
<feature type="transmembrane region" description="Helical" evidence="1">
    <location>
        <begin position="242"/>
        <end position="259"/>
    </location>
</feature>
<dbReference type="EMBL" id="CAFBLO010000071">
    <property type="protein sequence ID" value="CAB4871007.1"/>
    <property type="molecule type" value="Genomic_DNA"/>
</dbReference>
<dbReference type="Gene3D" id="1.20.1250.20">
    <property type="entry name" value="MFS general substrate transporter like domains"/>
    <property type="match status" value="1"/>
</dbReference>
<feature type="transmembrane region" description="Helical" evidence="1">
    <location>
        <begin position="205"/>
        <end position="227"/>
    </location>
</feature>
<feature type="transmembrane region" description="Helical" evidence="1">
    <location>
        <begin position="45"/>
        <end position="66"/>
    </location>
</feature>
<dbReference type="Pfam" id="PF07690">
    <property type="entry name" value="MFS_1"/>
    <property type="match status" value="1"/>
</dbReference>
<dbReference type="GO" id="GO:0022857">
    <property type="term" value="F:transmembrane transporter activity"/>
    <property type="evidence" value="ECO:0007669"/>
    <property type="project" value="InterPro"/>
</dbReference>
<dbReference type="SUPFAM" id="SSF103473">
    <property type="entry name" value="MFS general substrate transporter"/>
    <property type="match status" value="1"/>
</dbReference>
<feature type="transmembrane region" description="Helical" evidence="1">
    <location>
        <begin position="166"/>
        <end position="184"/>
    </location>
</feature>
<dbReference type="InterPro" id="IPR011701">
    <property type="entry name" value="MFS"/>
</dbReference>
<dbReference type="PANTHER" id="PTHR23542:SF1">
    <property type="entry name" value="MAJOR FACILITATOR SUPERFAMILY (MFS) PROFILE DOMAIN-CONTAINING PROTEIN"/>
    <property type="match status" value="1"/>
</dbReference>
<evidence type="ECO:0000313" key="2">
    <source>
        <dbReference type="EMBL" id="CAB4871007.1"/>
    </source>
</evidence>
<dbReference type="AlphaFoldDB" id="A0A6J7DK44"/>
<organism evidence="2">
    <name type="scientific">freshwater metagenome</name>
    <dbReference type="NCBI Taxonomy" id="449393"/>
    <lineage>
        <taxon>unclassified sequences</taxon>
        <taxon>metagenomes</taxon>
        <taxon>ecological metagenomes</taxon>
    </lineage>
</organism>
<protein>
    <submittedName>
        <fullName evidence="2">Unannotated protein</fullName>
    </submittedName>
</protein>
<proteinExistence type="predicted"/>
<accession>A0A6J7DK44</accession>
<feature type="transmembrane region" description="Helical" evidence="1">
    <location>
        <begin position="328"/>
        <end position="351"/>
    </location>
</feature>
<keyword evidence="1" id="KW-0812">Transmembrane</keyword>
<dbReference type="InterPro" id="IPR036259">
    <property type="entry name" value="MFS_trans_sf"/>
</dbReference>
<gene>
    <name evidence="2" type="ORF">UFOPK3364_00750</name>
</gene>
<feature type="transmembrane region" description="Helical" evidence="1">
    <location>
        <begin position="78"/>
        <end position="98"/>
    </location>
</feature>
<name>A0A6J7DK44_9ZZZZ</name>
<feature type="transmembrane region" description="Helical" evidence="1">
    <location>
        <begin position="295"/>
        <end position="316"/>
    </location>
</feature>
<feature type="transmembrane region" description="Helical" evidence="1">
    <location>
        <begin position="21"/>
        <end position="39"/>
    </location>
</feature>
<feature type="transmembrane region" description="Helical" evidence="1">
    <location>
        <begin position="357"/>
        <end position="378"/>
    </location>
</feature>
<feature type="transmembrane region" description="Helical" evidence="1">
    <location>
        <begin position="271"/>
        <end position="289"/>
    </location>
</feature>
<reference evidence="2" key="1">
    <citation type="submission" date="2020-05" db="EMBL/GenBank/DDBJ databases">
        <authorList>
            <person name="Chiriac C."/>
            <person name="Salcher M."/>
            <person name="Ghai R."/>
            <person name="Kavagutti S V."/>
        </authorList>
    </citation>
    <scope>NUCLEOTIDE SEQUENCE</scope>
</reference>